<dbReference type="Pfam" id="PF13807">
    <property type="entry name" value="GNVR"/>
    <property type="match status" value="1"/>
</dbReference>
<evidence type="ECO:0000256" key="8">
    <source>
        <dbReference type="ARBA" id="ARBA00051245"/>
    </source>
</evidence>
<comment type="caution">
    <text evidence="12">The sequence shown here is derived from an EMBL/GenBank/DDBJ whole genome shotgun (WGS) entry which is preliminary data.</text>
</comment>
<dbReference type="InterPro" id="IPR050445">
    <property type="entry name" value="Bact_polysacc_biosynth/exp"/>
</dbReference>
<evidence type="ECO:0000256" key="9">
    <source>
        <dbReference type="SAM" id="Phobius"/>
    </source>
</evidence>
<keyword evidence="4" id="KW-0547">Nucleotide-binding</keyword>
<organism evidence="12 13">
    <name type="scientific">Leeuwenhoekiella aequorea</name>
    <dbReference type="NCBI Taxonomy" id="283736"/>
    <lineage>
        <taxon>Bacteria</taxon>
        <taxon>Pseudomonadati</taxon>
        <taxon>Bacteroidota</taxon>
        <taxon>Flavobacteriia</taxon>
        <taxon>Flavobacteriales</taxon>
        <taxon>Flavobacteriaceae</taxon>
        <taxon>Leeuwenhoekiella</taxon>
    </lineage>
</organism>
<keyword evidence="9" id="KW-0812">Transmembrane</keyword>
<feature type="transmembrane region" description="Helical" evidence="9">
    <location>
        <begin position="20"/>
        <end position="39"/>
    </location>
</feature>
<evidence type="ECO:0000259" key="11">
    <source>
        <dbReference type="Pfam" id="PF13807"/>
    </source>
</evidence>
<dbReference type="PANTHER" id="PTHR32309:SF13">
    <property type="entry name" value="FERRIC ENTEROBACTIN TRANSPORT PROTEIN FEPE"/>
    <property type="match status" value="1"/>
</dbReference>
<feature type="transmembrane region" description="Helical" evidence="9">
    <location>
        <begin position="499"/>
        <end position="518"/>
    </location>
</feature>
<comment type="similarity">
    <text evidence="1">Belongs to the CpsD/CapB family.</text>
</comment>
<dbReference type="InterPro" id="IPR027417">
    <property type="entry name" value="P-loop_NTPase"/>
</dbReference>
<dbReference type="GO" id="GO:0005886">
    <property type="term" value="C:plasma membrane"/>
    <property type="evidence" value="ECO:0007669"/>
    <property type="project" value="TreeGrafter"/>
</dbReference>
<evidence type="ECO:0000256" key="6">
    <source>
        <dbReference type="ARBA" id="ARBA00022840"/>
    </source>
</evidence>
<dbReference type="InterPro" id="IPR005702">
    <property type="entry name" value="Wzc-like_C"/>
</dbReference>
<keyword evidence="3" id="KW-0808">Transferase</keyword>
<keyword evidence="6" id="KW-0067">ATP-binding</keyword>
<dbReference type="GO" id="GO:0004715">
    <property type="term" value="F:non-membrane spanning protein tyrosine kinase activity"/>
    <property type="evidence" value="ECO:0007669"/>
    <property type="project" value="UniProtKB-EC"/>
</dbReference>
<dbReference type="AlphaFoldDB" id="A0A4Q0P4E6"/>
<name>A0A4Q0P4E6_9FLAO</name>
<feature type="domain" description="Tyrosine-protein kinase G-rich" evidence="11">
    <location>
        <begin position="449"/>
        <end position="520"/>
    </location>
</feature>
<evidence type="ECO:0000256" key="2">
    <source>
        <dbReference type="ARBA" id="ARBA00011903"/>
    </source>
</evidence>
<evidence type="ECO:0000313" key="12">
    <source>
        <dbReference type="EMBL" id="RXG20439.1"/>
    </source>
</evidence>
<evidence type="ECO:0000259" key="10">
    <source>
        <dbReference type="Pfam" id="PF13614"/>
    </source>
</evidence>
<dbReference type="GO" id="GO:0005524">
    <property type="term" value="F:ATP binding"/>
    <property type="evidence" value="ECO:0007669"/>
    <property type="project" value="UniProtKB-KW"/>
</dbReference>
<dbReference type="Gene3D" id="3.40.50.300">
    <property type="entry name" value="P-loop containing nucleotide triphosphate hydrolases"/>
    <property type="match status" value="1"/>
</dbReference>
<dbReference type="InterPro" id="IPR025669">
    <property type="entry name" value="AAA_dom"/>
</dbReference>
<feature type="domain" description="AAA" evidence="10">
    <location>
        <begin position="599"/>
        <end position="721"/>
    </location>
</feature>
<proteinExistence type="inferred from homology"/>
<dbReference type="SUPFAM" id="SSF52540">
    <property type="entry name" value="P-loop containing nucleoside triphosphate hydrolases"/>
    <property type="match status" value="1"/>
</dbReference>
<evidence type="ECO:0000256" key="1">
    <source>
        <dbReference type="ARBA" id="ARBA00007316"/>
    </source>
</evidence>
<protein>
    <recommendedName>
        <fullName evidence="2">non-specific protein-tyrosine kinase</fullName>
        <ecNumber evidence="2">2.7.10.2</ecNumber>
    </recommendedName>
</protein>
<evidence type="ECO:0000256" key="5">
    <source>
        <dbReference type="ARBA" id="ARBA00022777"/>
    </source>
</evidence>
<keyword evidence="9" id="KW-0472">Membrane</keyword>
<dbReference type="OrthoDB" id="9794577at2"/>
<evidence type="ECO:0000313" key="13">
    <source>
        <dbReference type="Proteomes" id="UP000289238"/>
    </source>
</evidence>
<accession>A0A4Q0P4E6</accession>
<dbReference type="PANTHER" id="PTHR32309">
    <property type="entry name" value="TYROSINE-PROTEIN KINASE"/>
    <property type="match status" value="1"/>
</dbReference>
<keyword evidence="9" id="KW-1133">Transmembrane helix</keyword>
<evidence type="ECO:0000256" key="7">
    <source>
        <dbReference type="ARBA" id="ARBA00023137"/>
    </source>
</evidence>
<keyword evidence="5" id="KW-0418">Kinase</keyword>
<dbReference type="CDD" id="cd05387">
    <property type="entry name" value="BY-kinase"/>
    <property type="match status" value="1"/>
</dbReference>
<dbReference type="Proteomes" id="UP000289238">
    <property type="component" value="Unassembled WGS sequence"/>
</dbReference>
<comment type="catalytic activity">
    <reaction evidence="8">
        <text>L-tyrosyl-[protein] + ATP = O-phospho-L-tyrosyl-[protein] + ADP + H(+)</text>
        <dbReference type="Rhea" id="RHEA:10596"/>
        <dbReference type="Rhea" id="RHEA-COMP:10136"/>
        <dbReference type="Rhea" id="RHEA-COMP:20101"/>
        <dbReference type="ChEBI" id="CHEBI:15378"/>
        <dbReference type="ChEBI" id="CHEBI:30616"/>
        <dbReference type="ChEBI" id="CHEBI:46858"/>
        <dbReference type="ChEBI" id="CHEBI:61978"/>
        <dbReference type="ChEBI" id="CHEBI:456216"/>
        <dbReference type="EC" id="2.7.10.2"/>
    </reaction>
</comment>
<dbReference type="RefSeq" id="WP_128758735.1">
    <property type="nucleotide sequence ID" value="NZ_QOVM01000008.1"/>
</dbReference>
<gene>
    <name evidence="12" type="ORF">DSM00_2988</name>
</gene>
<sequence length="793" mass="88561">MNDLNEEINIREELDKYLRYWPWFILGVLTALIIAFVYLKLSVPVYQTVASVIIKDEESKGGGLGDAAGFADLGLLGGMSTNSIENEIGLLKSRRLMISTIQALKANVEYYDLEGVKEDELYLNTPFLVEVITLDEALLSKAASAALNVFTVEPKEQGTLTLTFVETGNSQLVKIGELVNLPFGTFMFKDNRFNGNGEEVSAKNRVLVKVKKVADVADKYRQAVQINLIDDNATLLEFSLGSTVKEKAQNILDQLIFEYNKEAIEDKNEVAVSTARFIDERLKIISGELDTVEVGLEEFKEDNSLTNIEAEASLIIENASEYRKREQELQTQLSISRSMLSFLKNDSDNSGLLPANVGLESESVNTQIANYNQLVLERNRILAGATELNPTVTRLNSQINQLKANIINGLEQTLSNLRIAENDLNRQSRLIGSEISKVPAKERQFRDISRQQNIKEALYIFLLQKREENSLSLAATAPKAKIVDSAYSLNIPLSPKPKIVLAAAILLGLAIPFLVIYIKRLLNNKIERREDIEKITKSIPIVGELPSIAKGESDLIVENDRSVLAESFRILTTNLQYLLVNAKNEDKGYCIYTTSTVKGEGKTFTSINLAMTLANTGKKVVLIGADLRNPQLQRYDTGSKSLLGVSDYLVNNDHDLKDLVHDSKFHDNLKLFLSGSIPPNPSELLRQSKFGTMLKELQAKFDYVIVDTAPSMLVTDTFLISKHADLILYVTRAGYTEKRLLQFAVDSTNEGKLHDVSFVINDVKNANFGYGNKYGYAYGQTQPSLWERFKNSF</sequence>
<dbReference type="EMBL" id="QOVM01000008">
    <property type="protein sequence ID" value="RXG20439.1"/>
    <property type="molecule type" value="Genomic_DNA"/>
</dbReference>
<dbReference type="InterPro" id="IPR032807">
    <property type="entry name" value="GNVR"/>
</dbReference>
<evidence type="ECO:0000256" key="3">
    <source>
        <dbReference type="ARBA" id="ARBA00022679"/>
    </source>
</evidence>
<reference evidence="12 13" key="1">
    <citation type="submission" date="2018-07" db="EMBL/GenBank/DDBJ databases">
        <title>Leeuwenhoekiella genomics.</title>
        <authorList>
            <person name="Tahon G."/>
            <person name="Willems A."/>
        </authorList>
    </citation>
    <scope>NUCLEOTIDE SEQUENCE [LARGE SCALE GENOMIC DNA]</scope>
    <source>
        <strain evidence="12 13">LMG 22550</strain>
    </source>
</reference>
<dbReference type="EC" id="2.7.10.2" evidence="2"/>
<dbReference type="Pfam" id="PF13614">
    <property type="entry name" value="AAA_31"/>
    <property type="match status" value="1"/>
</dbReference>
<dbReference type="NCBIfam" id="TIGR01007">
    <property type="entry name" value="eps_fam"/>
    <property type="match status" value="1"/>
</dbReference>
<evidence type="ECO:0000256" key="4">
    <source>
        <dbReference type="ARBA" id="ARBA00022741"/>
    </source>
</evidence>
<keyword evidence="13" id="KW-1185">Reference proteome</keyword>
<keyword evidence="7" id="KW-0829">Tyrosine-protein kinase</keyword>